<proteinExistence type="inferred from homology"/>
<keyword evidence="5 12" id="KW-0067">ATP-binding</keyword>
<dbReference type="SMART" id="SM00382">
    <property type="entry name" value="AAA"/>
    <property type="match status" value="1"/>
</dbReference>
<dbReference type="PANTHER" id="PTHR42781">
    <property type="entry name" value="SPERMIDINE/PUTRESCINE IMPORT ATP-BINDING PROTEIN POTA"/>
    <property type="match status" value="1"/>
</dbReference>
<reference evidence="13" key="2">
    <citation type="submission" date="2016-11" db="EMBL/GenBank/DDBJ databases">
        <authorList>
            <person name="Jaros S."/>
            <person name="Januszkiewicz K."/>
            <person name="Wedrychowicz H."/>
        </authorList>
    </citation>
    <scope>NUCLEOTIDE SEQUENCE [LARGE SCALE GENOMIC DNA]</scope>
    <source>
        <strain evidence="13">DX253</strain>
    </source>
</reference>
<evidence type="ECO:0000313" key="15">
    <source>
        <dbReference type="Proteomes" id="UP000184203"/>
    </source>
</evidence>
<dbReference type="InterPro" id="IPR050093">
    <property type="entry name" value="ABC_SmlMolc_Importer"/>
</dbReference>
<dbReference type="eggNOG" id="arCOG00177">
    <property type="taxonomic scope" value="Archaea"/>
</dbReference>
<dbReference type="Pfam" id="PF08402">
    <property type="entry name" value="TOBE_2"/>
    <property type="match status" value="1"/>
</dbReference>
<keyword evidence="4" id="KW-0547">Nucleotide-binding</keyword>
<dbReference type="GO" id="GO:0005524">
    <property type="term" value="F:ATP binding"/>
    <property type="evidence" value="ECO:0007669"/>
    <property type="project" value="UniProtKB-KW"/>
</dbReference>
<evidence type="ECO:0000256" key="4">
    <source>
        <dbReference type="ARBA" id="ARBA00022741"/>
    </source>
</evidence>
<dbReference type="EMBL" id="AEMG01000019">
    <property type="protein sequence ID" value="EFW90923.1"/>
    <property type="molecule type" value="Genomic_DNA"/>
</dbReference>
<comment type="subcellular location">
    <subcellularLocation>
        <location evidence="1">Cell membrane</location>
        <topology evidence="1">Peripheral membrane protein</topology>
    </subcellularLocation>
</comment>
<dbReference type="PANTHER" id="PTHR42781:SF4">
    <property type="entry name" value="SPERMIDINE_PUTRESCINE IMPORT ATP-BINDING PROTEIN POTA"/>
    <property type="match status" value="1"/>
</dbReference>
<dbReference type="GO" id="GO:1901238">
    <property type="term" value="F:ABC-type tungstate transporter activity"/>
    <property type="evidence" value="ECO:0007669"/>
    <property type="project" value="UniProtKB-EC"/>
</dbReference>
<dbReference type="Proteomes" id="UP000003751">
    <property type="component" value="Unassembled WGS sequence"/>
</dbReference>
<evidence type="ECO:0000256" key="10">
    <source>
        <dbReference type="ARBA" id="ARBA00047936"/>
    </source>
</evidence>
<dbReference type="InterPro" id="IPR013611">
    <property type="entry name" value="Transp-assoc_OB_typ2"/>
</dbReference>
<dbReference type="SUPFAM" id="SSF52540">
    <property type="entry name" value="P-loop containing nucleoside triphosphate hydrolases"/>
    <property type="match status" value="1"/>
</dbReference>
<evidence type="ECO:0000256" key="5">
    <source>
        <dbReference type="ARBA" id="ARBA00022840"/>
    </source>
</evidence>
<comment type="catalytic activity">
    <reaction evidence="10">
        <text>tungstate(in) + ATP + H2O = tungstate(out) + ADP + phosphate + H(+)</text>
        <dbReference type="Rhea" id="RHEA:35027"/>
        <dbReference type="ChEBI" id="CHEBI:15377"/>
        <dbReference type="ChEBI" id="CHEBI:15378"/>
        <dbReference type="ChEBI" id="CHEBI:30616"/>
        <dbReference type="ChEBI" id="CHEBI:43474"/>
        <dbReference type="ChEBI" id="CHEBI:46502"/>
        <dbReference type="ChEBI" id="CHEBI:456216"/>
        <dbReference type="EC" id="7.3.2.6"/>
    </reaction>
</comment>
<evidence type="ECO:0000313" key="14">
    <source>
        <dbReference type="Proteomes" id="UP000003751"/>
    </source>
</evidence>
<organism evidence="12 14">
    <name type="scientific">Haladaptatus paucihalophilus DX253</name>
    <dbReference type="NCBI Taxonomy" id="797209"/>
    <lineage>
        <taxon>Archaea</taxon>
        <taxon>Methanobacteriati</taxon>
        <taxon>Methanobacteriota</taxon>
        <taxon>Stenosarchaea group</taxon>
        <taxon>Halobacteria</taxon>
        <taxon>Halobacteriales</taxon>
        <taxon>Haladaptataceae</taxon>
        <taxon>Haladaptatus</taxon>
    </lineage>
</organism>
<dbReference type="PROSITE" id="PS50893">
    <property type="entry name" value="ABC_TRANSPORTER_2"/>
    <property type="match status" value="1"/>
</dbReference>
<reference evidence="15" key="3">
    <citation type="submission" date="2016-11" db="EMBL/GenBank/DDBJ databases">
        <authorList>
            <person name="Varghese N."/>
            <person name="Submissions S."/>
        </authorList>
    </citation>
    <scope>NUCLEOTIDE SEQUENCE [LARGE SCALE GENOMIC DNA]</scope>
    <source>
        <strain evidence="15">DX253</strain>
    </source>
</reference>
<dbReference type="EMBL" id="FRAN01000001">
    <property type="protein sequence ID" value="SHK26214.1"/>
    <property type="molecule type" value="Genomic_DNA"/>
</dbReference>
<evidence type="ECO:0000259" key="11">
    <source>
        <dbReference type="PROSITE" id="PS50893"/>
    </source>
</evidence>
<dbReference type="AlphaFoldDB" id="E7QXC0"/>
<evidence type="ECO:0000313" key="12">
    <source>
        <dbReference type="EMBL" id="EFW90923.1"/>
    </source>
</evidence>
<evidence type="ECO:0000256" key="3">
    <source>
        <dbReference type="ARBA" id="ARBA00022505"/>
    </source>
</evidence>
<dbReference type="PATRIC" id="fig|797209.4.peg.3385"/>
<dbReference type="Gene3D" id="3.40.50.300">
    <property type="entry name" value="P-loop containing nucleotide triphosphate hydrolases"/>
    <property type="match status" value="1"/>
</dbReference>
<feature type="domain" description="ABC transporter" evidence="11">
    <location>
        <begin position="5"/>
        <end position="227"/>
    </location>
</feature>
<dbReference type="EC" id="7.3.2.6" evidence="8"/>
<reference evidence="12 14" key="1">
    <citation type="journal article" date="2014" name="ISME J.">
        <title>Trehalose/2-sulfotrehalose biosynthesis and glycine-betaine uptake are widely spread mechanisms for osmoadaptation in the Halobacteriales.</title>
        <authorList>
            <person name="Youssef N.H."/>
            <person name="Savage-Ashlock K.N."/>
            <person name="McCully A.L."/>
            <person name="Luedtke B."/>
            <person name="Shaw E.I."/>
            <person name="Hoff W.D."/>
            <person name="Elshahed M.S."/>
        </authorList>
    </citation>
    <scope>NUCLEOTIDE SEQUENCE [LARGE SCALE GENOMIC DNA]</scope>
    <source>
        <strain evidence="12 14">DX253</strain>
    </source>
</reference>
<comment type="subunit">
    <text evidence="7">The complex is composed of two ATP-binding proteins (WtpC), two transmembrane proteins (WtpB) and a solute-binding protein (WtpA).</text>
</comment>
<gene>
    <name evidence="13" type="ORF">SAMN05444342_1138</name>
    <name evidence="12" type="ORF">ZOD2009_17293</name>
</gene>
<dbReference type="PROSITE" id="PS00211">
    <property type="entry name" value="ABC_TRANSPORTER_1"/>
    <property type="match status" value="1"/>
</dbReference>
<evidence type="ECO:0000256" key="9">
    <source>
        <dbReference type="ARBA" id="ARBA00041133"/>
    </source>
</evidence>
<dbReference type="SUPFAM" id="SSF50331">
    <property type="entry name" value="MOP-like"/>
    <property type="match status" value="1"/>
</dbReference>
<evidence type="ECO:0000256" key="8">
    <source>
        <dbReference type="ARBA" id="ARBA00039025"/>
    </source>
</evidence>
<keyword evidence="2" id="KW-0813">Transport</keyword>
<evidence type="ECO:0000256" key="1">
    <source>
        <dbReference type="ARBA" id="ARBA00004202"/>
    </source>
</evidence>
<sequence length="325" mass="35251">MSFELDIGATFTTQGTDPFDLDAEFEVETGETLVVLGPSGSGKTLLLETIAGYHDHSGRVFFDGRDVTDDPPEERDFGFVFQDYALFPHLTVRENVAFGARYHPDALDAESVLADLGVAHLADRWPRTLSGGEAQRVALARSLAIRPEALLLDEPLSALDVPTREVLRDDLQDLIADVTSIYVTHNRTTARALADRIAVMRDGRIVQLGTVEEVFRRPATPFVAWFTGSNCLPATALSDEVVPQPSATHVAIRPEFVELDGAATNASLSATVGRVTPRDGDNRVTLSLGDEVLTAFSSRSLSPGETVAVSLPSDHRWAIEDGRPE</sequence>
<dbReference type="Proteomes" id="UP000184203">
    <property type="component" value="Unassembled WGS sequence"/>
</dbReference>
<keyword evidence="15" id="KW-1185">Reference proteome</keyword>
<dbReference type="GO" id="GO:0043190">
    <property type="term" value="C:ATP-binding cassette (ABC) transporter complex"/>
    <property type="evidence" value="ECO:0007669"/>
    <property type="project" value="InterPro"/>
</dbReference>
<comment type="similarity">
    <text evidence="6">Belongs to the ABC transporter superfamily. Sulfate/tungstate importer (TC 3.A.1.6) family.</text>
</comment>
<evidence type="ECO:0000256" key="7">
    <source>
        <dbReference type="ARBA" id="ARBA00038781"/>
    </source>
</evidence>
<accession>E7QXC0</accession>
<dbReference type="OrthoDB" id="18368at2157"/>
<dbReference type="InterPro" id="IPR003439">
    <property type="entry name" value="ABC_transporter-like_ATP-bd"/>
</dbReference>
<dbReference type="RefSeq" id="WP_007981924.1">
    <property type="nucleotide sequence ID" value="NZ_AEMG01000019.1"/>
</dbReference>
<dbReference type="InterPro" id="IPR008995">
    <property type="entry name" value="Mo/tungstate-bd_C_term_dom"/>
</dbReference>
<dbReference type="GO" id="GO:0016887">
    <property type="term" value="F:ATP hydrolysis activity"/>
    <property type="evidence" value="ECO:0007669"/>
    <property type="project" value="InterPro"/>
</dbReference>
<dbReference type="Pfam" id="PF00005">
    <property type="entry name" value="ABC_tran"/>
    <property type="match status" value="1"/>
</dbReference>
<keyword evidence="3" id="KW-0500">Molybdenum</keyword>
<evidence type="ECO:0000313" key="13">
    <source>
        <dbReference type="EMBL" id="SHK26214.1"/>
    </source>
</evidence>
<evidence type="ECO:0000256" key="6">
    <source>
        <dbReference type="ARBA" id="ARBA00038307"/>
    </source>
</evidence>
<dbReference type="InterPro" id="IPR003593">
    <property type="entry name" value="AAA+_ATPase"/>
</dbReference>
<dbReference type="STRING" id="797209.GCA_000376445_02982"/>
<protein>
    <recommendedName>
        <fullName evidence="9">Molybdate/tungstate import ATP-binding protein WtpC</fullName>
        <ecNumber evidence="8">7.3.2.6</ecNumber>
    </recommendedName>
</protein>
<evidence type="ECO:0000256" key="2">
    <source>
        <dbReference type="ARBA" id="ARBA00022448"/>
    </source>
</evidence>
<dbReference type="InterPro" id="IPR027417">
    <property type="entry name" value="P-loop_NTPase"/>
</dbReference>
<name>E7QXC0_HALPU</name>
<dbReference type="InterPro" id="IPR017871">
    <property type="entry name" value="ABC_transporter-like_CS"/>
</dbReference>